<accession>A0A0F9V5X7</accession>
<dbReference type="Gene3D" id="3.40.630.30">
    <property type="match status" value="1"/>
</dbReference>
<sequence length="178" mass="19897">MEDLTMSQQQVIATERFDLRPVRLSDRGMIEHYASDPRVAMRTASIPHPLPPGVIESYVTRATSTPRTEDVWVMDGLKTGGSEVMGVISLIRMDRDQSEVGYWVAPAFWNTHLASEAVQALVQANPLHNKNMFASVFRDNPASAKVLTNAGFRYLGNAETYCLARETCVPTWTYSCKL</sequence>
<comment type="caution">
    <text evidence="2">The sequence shown here is derived from an EMBL/GenBank/DDBJ whole genome shotgun (WGS) entry which is preliminary data.</text>
</comment>
<protein>
    <recommendedName>
        <fullName evidence="1">N-acetyltransferase domain-containing protein</fullName>
    </recommendedName>
</protein>
<dbReference type="EMBL" id="LAZR01000047">
    <property type="protein sequence ID" value="KKN99379.1"/>
    <property type="molecule type" value="Genomic_DNA"/>
</dbReference>
<name>A0A0F9V5X7_9ZZZZ</name>
<dbReference type="PANTHER" id="PTHR43792">
    <property type="entry name" value="GNAT FAMILY, PUTATIVE (AFU_ORTHOLOGUE AFUA_3G00765)-RELATED-RELATED"/>
    <property type="match status" value="1"/>
</dbReference>
<dbReference type="InterPro" id="IPR051531">
    <property type="entry name" value="N-acetyltransferase"/>
</dbReference>
<dbReference type="InterPro" id="IPR016181">
    <property type="entry name" value="Acyl_CoA_acyltransferase"/>
</dbReference>
<proteinExistence type="predicted"/>
<reference evidence="2" key="1">
    <citation type="journal article" date="2015" name="Nature">
        <title>Complex archaea that bridge the gap between prokaryotes and eukaryotes.</title>
        <authorList>
            <person name="Spang A."/>
            <person name="Saw J.H."/>
            <person name="Jorgensen S.L."/>
            <person name="Zaremba-Niedzwiedzka K."/>
            <person name="Martijn J."/>
            <person name="Lind A.E."/>
            <person name="van Eijk R."/>
            <person name="Schleper C."/>
            <person name="Guy L."/>
            <person name="Ettema T.J."/>
        </authorList>
    </citation>
    <scope>NUCLEOTIDE SEQUENCE</scope>
</reference>
<gene>
    <name evidence="2" type="ORF">LCGC14_0138240</name>
</gene>
<dbReference type="SUPFAM" id="SSF55729">
    <property type="entry name" value="Acyl-CoA N-acyltransferases (Nat)"/>
    <property type="match status" value="1"/>
</dbReference>
<dbReference type="PROSITE" id="PS51186">
    <property type="entry name" value="GNAT"/>
    <property type="match status" value="1"/>
</dbReference>
<dbReference type="GO" id="GO:0016747">
    <property type="term" value="F:acyltransferase activity, transferring groups other than amino-acyl groups"/>
    <property type="evidence" value="ECO:0007669"/>
    <property type="project" value="InterPro"/>
</dbReference>
<organism evidence="2">
    <name type="scientific">marine sediment metagenome</name>
    <dbReference type="NCBI Taxonomy" id="412755"/>
    <lineage>
        <taxon>unclassified sequences</taxon>
        <taxon>metagenomes</taxon>
        <taxon>ecological metagenomes</taxon>
    </lineage>
</organism>
<dbReference type="Pfam" id="PF13302">
    <property type="entry name" value="Acetyltransf_3"/>
    <property type="match status" value="1"/>
</dbReference>
<feature type="domain" description="N-acetyltransferase" evidence="1">
    <location>
        <begin position="17"/>
        <end position="178"/>
    </location>
</feature>
<evidence type="ECO:0000313" key="2">
    <source>
        <dbReference type="EMBL" id="KKN99379.1"/>
    </source>
</evidence>
<evidence type="ECO:0000259" key="1">
    <source>
        <dbReference type="PROSITE" id="PS51186"/>
    </source>
</evidence>
<dbReference type="InterPro" id="IPR000182">
    <property type="entry name" value="GNAT_dom"/>
</dbReference>
<dbReference type="AlphaFoldDB" id="A0A0F9V5X7"/>